<keyword evidence="9 14" id="KW-0472">Membrane</keyword>
<keyword evidence="8 14" id="KW-0401">Integrin</keyword>
<keyword evidence="7 14" id="KW-1133">Transmembrane helix</keyword>
<evidence type="ECO:0000256" key="15">
    <source>
        <dbReference type="SAM" id="MobiDB-lite"/>
    </source>
</evidence>
<feature type="compositionally biased region" description="Basic and acidic residues" evidence="15">
    <location>
        <begin position="853"/>
        <end position="864"/>
    </location>
</feature>
<dbReference type="GO" id="GO:0008305">
    <property type="term" value="C:integrin complex"/>
    <property type="evidence" value="ECO:0007669"/>
    <property type="project" value="InterPro"/>
</dbReference>
<keyword evidence="4" id="KW-0732">Signal</keyword>
<keyword evidence="6 14" id="KW-0130">Cell adhesion</keyword>
<dbReference type="Gene3D" id="1.20.5.930">
    <property type="entry name" value="Bicelle-embedded integrin alpha(iib) transmembrane segment"/>
    <property type="match status" value="1"/>
</dbReference>
<evidence type="ECO:0000256" key="12">
    <source>
        <dbReference type="ARBA" id="ARBA00023180"/>
    </source>
</evidence>
<feature type="domain" description="Integrin alpha third immunoglobulin-like" evidence="18">
    <location>
        <begin position="722"/>
        <end position="968"/>
    </location>
</feature>
<dbReference type="PROSITE" id="PS51470">
    <property type="entry name" value="FG_GAP"/>
    <property type="match status" value="4"/>
</dbReference>
<dbReference type="InterPro" id="IPR018184">
    <property type="entry name" value="Integrin_alpha_C_CS"/>
</dbReference>
<dbReference type="GO" id="GO:0005178">
    <property type="term" value="F:integrin binding"/>
    <property type="evidence" value="ECO:0007669"/>
    <property type="project" value="TreeGrafter"/>
</dbReference>
<comment type="subcellular location">
    <subcellularLocation>
        <location evidence="1 14">Membrane</location>
        <topology evidence="1 14">Single-pass type I membrane protein</topology>
    </subcellularLocation>
</comment>
<dbReference type="GO" id="GO:0007157">
    <property type="term" value="P:heterophilic cell-cell adhesion via plasma membrane cell adhesion molecules"/>
    <property type="evidence" value="ECO:0007669"/>
    <property type="project" value="UniProtKB-ARBA"/>
</dbReference>
<dbReference type="GO" id="GO:0007229">
    <property type="term" value="P:integrin-mediated signaling pathway"/>
    <property type="evidence" value="ECO:0007669"/>
    <property type="project" value="UniProtKB-KW"/>
</dbReference>
<keyword evidence="3 14" id="KW-0812">Transmembrane</keyword>
<evidence type="ECO:0000256" key="9">
    <source>
        <dbReference type="ARBA" id="ARBA00023136"/>
    </source>
</evidence>
<evidence type="ECO:0000256" key="1">
    <source>
        <dbReference type="ARBA" id="ARBA00004479"/>
    </source>
</evidence>
<dbReference type="Pfam" id="PF01839">
    <property type="entry name" value="FG-GAP"/>
    <property type="match status" value="3"/>
</dbReference>
<dbReference type="PROSITE" id="PS00242">
    <property type="entry name" value="INTEGRIN_ALPHA"/>
    <property type="match status" value="1"/>
</dbReference>
<dbReference type="InterPro" id="IPR013649">
    <property type="entry name" value="Integrin_alpha_Ig-like_1"/>
</dbReference>
<dbReference type="SUPFAM" id="SSF69318">
    <property type="entry name" value="Integrin alpha N-terminal domain"/>
    <property type="match status" value="1"/>
</dbReference>
<dbReference type="STRING" id="136037.A0A067QUQ4"/>
<comment type="similarity">
    <text evidence="2 14">Belongs to the integrin alpha chain family.</text>
</comment>
<evidence type="ECO:0000313" key="20">
    <source>
        <dbReference type="Proteomes" id="UP000027135"/>
    </source>
</evidence>
<dbReference type="OMA" id="HTYELIN"/>
<sequence length="1034" mass="115778">LLVGAPLGKNLQPGTNHSGALYRCPVTTNYNDCEQVVTDGKRTVDSKNLMPPGDDEIKDGQWLGVTVRSMGPGKKVMVCAHRYMRKGFDYQWGQGLCYTLSQFLDYDETWEPCKGRPTNRAHEQYGYCQAGTSGLLLDDTAVIGTPGPYTWRGTVFVISVSENFLNRDKTIYHGPLLEHESPVDKYSYLGMSVTAGQFFGNKSAYAAGAPRANGTGQVVIFTKKRPTENPMDVQLILSGEQFASSFGYELTNADINGDGFPDLIVGAPFFFSREEGGAVYIYTNNKNHCLDCKKPLRLTGKPESRFGFAITNLGDLNSDGYEDIAVGAPYEGNGAVYVYLGSAQGLIPEPSQILYAEDLRTNGIPITTFGYSLSGGLDLDQNGYPDLMIGAYDVDAVVLLRARPIINIVTSVEPSANLQNIDPSRIGCAKNPYANHTCFSFAACVTMKLTTNLTLNYSIEAETFQSGRKFSRVWFGGHDGDKKQPHIVRKRIEMKFDPLRRRGDVKRCETEMVYIKENQRDIQSPIKFQLKYELVQKEPPRLVPGQPLPDIDNYPVLNQQEAAKTFQATFQNDCADEICISQLYLETYLLLPSGRRPNTWELIMGEQEAVRLNVTAHNNGESAYDAWLFVSHPASLNYTAHKTDSKHMSCTPHNKTLIKCNIGNPFKQGAPANIQLRFDPKGLADTESQLEFVVFANSTSKELDPQAPSTLHTSVIRRAEISVTGSVDPDHVYYGGVVRGESAMEHLDDIGERVMHTYHIFNQGPWKVGSLEVHIEWPFQVANNKPQGKWLLYLEDRPTVEGQGGGECFIAHGHVNPLNLTRRPGVEELPLESLRLPSRPLAATLEPPEPTWESDHPQTRRRRRDVEMVVRAESYVDKDGNKHELVNMNCLLGTAKCLKFYCVVFNLRRNHEATVRIRARLWNSTLVEDYPNVYSVNIKSRAKMHLPPGLMILQNPDDDEAQVETVAYRDPLDQQEPEPVPIWIIIVAVVAGLLLLILITLVLWRLGFFKRRRPDPTLSGNLEKHRDENGDYSS</sequence>
<organism evidence="19 20">
    <name type="scientific">Zootermopsis nevadensis</name>
    <name type="common">Dampwood termite</name>
    <dbReference type="NCBI Taxonomy" id="136037"/>
    <lineage>
        <taxon>Eukaryota</taxon>
        <taxon>Metazoa</taxon>
        <taxon>Ecdysozoa</taxon>
        <taxon>Arthropoda</taxon>
        <taxon>Hexapoda</taxon>
        <taxon>Insecta</taxon>
        <taxon>Pterygota</taxon>
        <taxon>Neoptera</taxon>
        <taxon>Polyneoptera</taxon>
        <taxon>Dictyoptera</taxon>
        <taxon>Blattodea</taxon>
        <taxon>Blattoidea</taxon>
        <taxon>Termitoidae</taxon>
        <taxon>Termopsidae</taxon>
        <taxon>Zootermopsis</taxon>
    </lineage>
</organism>
<reference evidence="19 20" key="1">
    <citation type="journal article" date="2014" name="Nat. Commun.">
        <title>Molecular traces of alternative social organization in a termite genome.</title>
        <authorList>
            <person name="Terrapon N."/>
            <person name="Li C."/>
            <person name="Robertson H.M."/>
            <person name="Ji L."/>
            <person name="Meng X."/>
            <person name="Booth W."/>
            <person name="Chen Z."/>
            <person name="Childers C.P."/>
            <person name="Glastad K.M."/>
            <person name="Gokhale K."/>
            <person name="Gowin J."/>
            <person name="Gronenberg W."/>
            <person name="Hermansen R.A."/>
            <person name="Hu H."/>
            <person name="Hunt B.G."/>
            <person name="Huylmans A.K."/>
            <person name="Khalil S.M."/>
            <person name="Mitchell R.D."/>
            <person name="Munoz-Torres M.C."/>
            <person name="Mustard J.A."/>
            <person name="Pan H."/>
            <person name="Reese J.T."/>
            <person name="Scharf M.E."/>
            <person name="Sun F."/>
            <person name="Vogel H."/>
            <person name="Xiao J."/>
            <person name="Yang W."/>
            <person name="Yang Z."/>
            <person name="Yang Z."/>
            <person name="Zhou J."/>
            <person name="Zhu J."/>
            <person name="Brent C.S."/>
            <person name="Elsik C.G."/>
            <person name="Goodisman M.A."/>
            <person name="Liberles D.A."/>
            <person name="Roe R.M."/>
            <person name="Vargo E.L."/>
            <person name="Vilcinskas A."/>
            <person name="Wang J."/>
            <person name="Bornberg-Bauer E."/>
            <person name="Korb J."/>
            <person name="Zhang G."/>
            <person name="Liebig J."/>
        </authorList>
    </citation>
    <scope>NUCLEOTIDE SEQUENCE [LARGE SCALE GENOMIC DNA]</scope>
    <source>
        <tissue evidence="19">Whole organism</tissue>
    </source>
</reference>
<evidence type="ECO:0000256" key="2">
    <source>
        <dbReference type="ARBA" id="ARBA00008054"/>
    </source>
</evidence>
<feature type="region of interest" description="Disordered" evidence="15">
    <location>
        <begin position="840"/>
        <end position="864"/>
    </location>
</feature>
<keyword evidence="12" id="KW-0325">Glycoprotein</keyword>
<name>A0A067QUQ4_ZOONE</name>
<proteinExistence type="inferred from homology"/>
<dbReference type="Gene3D" id="2.60.40.1460">
    <property type="entry name" value="Integrin domains. Chain A, domain 2"/>
    <property type="match status" value="1"/>
</dbReference>
<dbReference type="FunFam" id="1.20.5.930:FF:000001">
    <property type="entry name" value="Integrin subunit alpha V"/>
    <property type="match status" value="1"/>
</dbReference>
<evidence type="ECO:0000256" key="10">
    <source>
        <dbReference type="ARBA" id="ARBA00023157"/>
    </source>
</evidence>
<evidence type="ECO:0000256" key="14">
    <source>
        <dbReference type="RuleBase" id="RU003762"/>
    </source>
</evidence>
<dbReference type="Gene3D" id="2.60.40.1530">
    <property type="entry name" value="ntegrin, alpha v. Chain A, domain 4"/>
    <property type="match status" value="1"/>
</dbReference>
<evidence type="ECO:0000256" key="6">
    <source>
        <dbReference type="ARBA" id="ARBA00022889"/>
    </source>
</evidence>
<dbReference type="FunCoup" id="A0A067QUQ4">
    <property type="interactions" value="181"/>
</dbReference>
<dbReference type="Gene3D" id="2.130.10.130">
    <property type="entry name" value="Integrin alpha, N-terminal"/>
    <property type="match status" value="1"/>
</dbReference>
<evidence type="ECO:0000256" key="7">
    <source>
        <dbReference type="ARBA" id="ARBA00022989"/>
    </source>
</evidence>
<feature type="repeat" description="FG-GAP" evidence="13">
    <location>
        <begin position="116"/>
        <end position="167"/>
    </location>
</feature>
<gene>
    <name evidence="19" type="ORF">L798_01617</name>
</gene>
<feature type="domain" description="Integrin alpha first immunoglubulin-like" evidence="16">
    <location>
        <begin position="402"/>
        <end position="573"/>
    </location>
</feature>
<evidence type="ECO:0000259" key="18">
    <source>
        <dbReference type="Pfam" id="PF20806"/>
    </source>
</evidence>
<dbReference type="InterPro" id="IPR000413">
    <property type="entry name" value="Integrin_alpha"/>
</dbReference>
<dbReference type="eggNOG" id="KOG3637">
    <property type="taxonomic scope" value="Eukaryota"/>
</dbReference>
<evidence type="ECO:0000259" key="17">
    <source>
        <dbReference type="Pfam" id="PF20805"/>
    </source>
</evidence>
<dbReference type="InterPro" id="IPR048285">
    <property type="entry name" value="Integrin_alpha_Ig-like_2"/>
</dbReference>
<dbReference type="Pfam" id="PF20805">
    <property type="entry name" value="Integrin_A_Ig_2"/>
    <property type="match status" value="1"/>
</dbReference>
<evidence type="ECO:0000256" key="3">
    <source>
        <dbReference type="ARBA" id="ARBA00022692"/>
    </source>
</evidence>
<dbReference type="GO" id="GO:0009897">
    <property type="term" value="C:external side of plasma membrane"/>
    <property type="evidence" value="ECO:0007669"/>
    <property type="project" value="TreeGrafter"/>
</dbReference>
<evidence type="ECO:0000259" key="16">
    <source>
        <dbReference type="Pfam" id="PF08441"/>
    </source>
</evidence>
<dbReference type="Gene3D" id="2.60.40.1510">
    <property type="entry name" value="ntegrin, alpha v. Chain A, domain 3"/>
    <property type="match status" value="1"/>
</dbReference>
<feature type="repeat" description="FG-GAP" evidence="13">
    <location>
        <begin position="293"/>
        <end position="348"/>
    </location>
</feature>
<dbReference type="SMART" id="SM00191">
    <property type="entry name" value="Int_alpha"/>
    <property type="match status" value="4"/>
</dbReference>
<evidence type="ECO:0000256" key="8">
    <source>
        <dbReference type="ARBA" id="ARBA00023037"/>
    </source>
</evidence>
<dbReference type="Pfam" id="PF20806">
    <property type="entry name" value="Integrin_A_Ig_3"/>
    <property type="match status" value="1"/>
</dbReference>
<evidence type="ECO:0000313" key="19">
    <source>
        <dbReference type="EMBL" id="KDR07962.1"/>
    </source>
</evidence>
<feature type="non-terminal residue" evidence="19">
    <location>
        <position position="1"/>
    </location>
</feature>
<feature type="transmembrane region" description="Helical" evidence="14">
    <location>
        <begin position="982"/>
        <end position="1004"/>
    </location>
</feature>
<dbReference type="Proteomes" id="UP000027135">
    <property type="component" value="Unassembled WGS sequence"/>
</dbReference>
<evidence type="ECO:0000256" key="5">
    <source>
        <dbReference type="ARBA" id="ARBA00022737"/>
    </source>
</evidence>
<feature type="repeat" description="FG-GAP" evidence="13">
    <location>
        <begin position="232"/>
        <end position="291"/>
    </location>
</feature>
<dbReference type="PANTHER" id="PTHR23220:SF122">
    <property type="entry name" value="INTEGRIN ALPHA-PS1"/>
    <property type="match status" value="1"/>
</dbReference>
<dbReference type="GO" id="GO:0007160">
    <property type="term" value="P:cell-matrix adhesion"/>
    <property type="evidence" value="ECO:0007669"/>
    <property type="project" value="TreeGrafter"/>
</dbReference>
<dbReference type="SUPFAM" id="SSF69179">
    <property type="entry name" value="Integrin domains"/>
    <property type="match status" value="3"/>
</dbReference>
<keyword evidence="11 14" id="KW-0675">Receptor</keyword>
<dbReference type="InParanoid" id="A0A067QUQ4"/>
<dbReference type="Pfam" id="PF08441">
    <property type="entry name" value="Integrin_A_Ig_1"/>
    <property type="match status" value="1"/>
</dbReference>
<accession>A0A067QUQ4</accession>
<dbReference type="GO" id="GO:0048513">
    <property type="term" value="P:animal organ development"/>
    <property type="evidence" value="ECO:0007669"/>
    <property type="project" value="UniProtKB-ARBA"/>
</dbReference>
<dbReference type="PRINTS" id="PR01185">
    <property type="entry name" value="INTEGRINA"/>
</dbReference>
<evidence type="ECO:0000256" key="11">
    <source>
        <dbReference type="ARBA" id="ARBA00023170"/>
    </source>
</evidence>
<feature type="repeat" description="FG-GAP" evidence="13">
    <location>
        <begin position="356"/>
        <end position="417"/>
    </location>
</feature>
<dbReference type="InterPro" id="IPR048286">
    <property type="entry name" value="Integrin_alpha_Ig-like_3"/>
</dbReference>
<dbReference type="InterPro" id="IPR013519">
    <property type="entry name" value="Int_alpha_beta-p"/>
</dbReference>
<dbReference type="InterPro" id="IPR028994">
    <property type="entry name" value="Integrin_alpha_N"/>
</dbReference>
<dbReference type="GO" id="GO:0033627">
    <property type="term" value="P:cell adhesion mediated by integrin"/>
    <property type="evidence" value="ECO:0007669"/>
    <property type="project" value="TreeGrafter"/>
</dbReference>
<dbReference type="InterPro" id="IPR032695">
    <property type="entry name" value="Integrin_dom_sf"/>
</dbReference>
<dbReference type="EMBL" id="KK853387">
    <property type="protein sequence ID" value="KDR07962.1"/>
    <property type="molecule type" value="Genomic_DNA"/>
</dbReference>
<feature type="domain" description="Integrin alpha second immunoglobulin-like" evidence="17">
    <location>
        <begin position="575"/>
        <end position="711"/>
    </location>
</feature>
<dbReference type="AlphaFoldDB" id="A0A067QUQ4"/>
<dbReference type="PANTHER" id="PTHR23220">
    <property type="entry name" value="INTEGRIN ALPHA"/>
    <property type="match status" value="1"/>
</dbReference>
<keyword evidence="5" id="KW-0677">Repeat</keyword>
<protein>
    <submittedName>
        <fullName evidence="19">Integrin alpha-PS1</fullName>
    </submittedName>
</protein>
<keyword evidence="10" id="KW-1015">Disulfide bond</keyword>
<evidence type="ECO:0000256" key="13">
    <source>
        <dbReference type="PROSITE-ProRule" id="PRU00803"/>
    </source>
</evidence>
<evidence type="ECO:0000256" key="4">
    <source>
        <dbReference type="ARBA" id="ARBA00022729"/>
    </source>
</evidence>
<dbReference type="InterPro" id="IPR013517">
    <property type="entry name" value="FG-GAP"/>
</dbReference>
<keyword evidence="20" id="KW-1185">Reference proteome</keyword>